<dbReference type="SUPFAM" id="SSF53098">
    <property type="entry name" value="Ribonuclease H-like"/>
    <property type="match status" value="1"/>
</dbReference>
<feature type="region of interest" description="Disordered" evidence="3">
    <location>
        <begin position="399"/>
        <end position="435"/>
    </location>
</feature>
<reference evidence="6" key="1">
    <citation type="journal article" date="2019" name="Sci. Rep.">
        <title>Draft genome of Tanacetum cinerariifolium, the natural source of mosquito coil.</title>
        <authorList>
            <person name="Yamashiro T."/>
            <person name="Shiraishi A."/>
            <person name="Satake H."/>
            <person name="Nakayama K."/>
        </authorList>
    </citation>
    <scope>NUCLEOTIDE SEQUENCE</scope>
</reference>
<keyword evidence="1" id="KW-0863">Zinc-finger</keyword>
<dbReference type="InterPro" id="IPR025724">
    <property type="entry name" value="GAG-pre-integrase_dom"/>
</dbReference>
<dbReference type="Pfam" id="PF13976">
    <property type="entry name" value="gag_pre-integrs"/>
    <property type="match status" value="1"/>
</dbReference>
<dbReference type="InterPro" id="IPR043502">
    <property type="entry name" value="DNA/RNA_pol_sf"/>
</dbReference>
<dbReference type="SUPFAM" id="SSF57756">
    <property type="entry name" value="Retrovirus zinc finger-like domains"/>
    <property type="match status" value="1"/>
</dbReference>
<dbReference type="InterPro" id="IPR001584">
    <property type="entry name" value="Integrase_cat-core"/>
</dbReference>
<dbReference type="Pfam" id="PF25597">
    <property type="entry name" value="SH3_retrovirus"/>
    <property type="match status" value="1"/>
</dbReference>
<dbReference type="InterPro" id="IPR013103">
    <property type="entry name" value="RVT_2"/>
</dbReference>
<feature type="compositionally biased region" description="Low complexity" evidence="3">
    <location>
        <begin position="302"/>
        <end position="312"/>
    </location>
</feature>
<feature type="compositionally biased region" description="Polar residues" evidence="3">
    <location>
        <begin position="897"/>
        <end position="906"/>
    </location>
</feature>
<evidence type="ECO:0000256" key="1">
    <source>
        <dbReference type="PROSITE-ProRule" id="PRU00047"/>
    </source>
</evidence>
<dbReference type="PANTHER" id="PTHR11439:SF495">
    <property type="entry name" value="REVERSE TRANSCRIPTASE, RNA-DEPENDENT DNA POLYMERASE-RELATED"/>
    <property type="match status" value="1"/>
</dbReference>
<dbReference type="InterPro" id="IPR057670">
    <property type="entry name" value="SH3_retrovirus"/>
</dbReference>
<dbReference type="Gene3D" id="3.30.420.10">
    <property type="entry name" value="Ribonuclease H-like superfamily/Ribonuclease H"/>
    <property type="match status" value="1"/>
</dbReference>
<dbReference type="SUPFAM" id="SSF56672">
    <property type="entry name" value="DNA/RNA polymerases"/>
    <property type="match status" value="1"/>
</dbReference>
<feature type="compositionally biased region" description="Basic residues" evidence="3">
    <location>
        <begin position="1987"/>
        <end position="1999"/>
    </location>
</feature>
<proteinExistence type="predicted"/>
<feature type="region of interest" description="Disordered" evidence="3">
    <location>
        <begin position="897"/>
        <end position="924"/>
    </location>
</feature>
<feature type="region of interest" description="Disordered" evidence="3">
    <location>
        <begin position="283"/>
        <end position="312"/>
    </location>
</feature>
<dbReference type="EMBL" id="BKCJ010089056">
    <property type="protein sequence ID" value="GEX09185.1"/>
    <property type="molecule type" value="Genomic_DNA"/>
</dbReference>
<evidence type="ECO:0000259" key="4">
    <source>
        <dbReference type="PROSITE" id="PS50158"/>
    </source>
</evidence>
<feature type="region of interest" description="Disordered" evidence="3">
    <location>
        <begin position="1628"/>
        <end position="1664"/>
    </location>
</feature>
<accession>A0A699H285</accession>
<sequence length="2223" mass="247587">MDMKWQMAMLSVRVHKFKQKAGRKIDFDKKESARFNQKKVRCYKCQQRGHFARECRAKGGNDKQRYSLFKIKEIGKKEEDSKALITVDTLVNWTDHDSKSDRVIVAKEFGMIAGCDSENAIKEGVAKIYNLITGADTEEANTAGDAGEFALMGVTSEWRNSSKNLFRLIDSSMSVRTKVGLGFNNCIRENELGWDDSAFSVFTTNSEDVEGRPIFHRFAKADSMKAVPPPLSGDYTSLSDHIDLDESHMSYGTKPSTSSDSKSVSNDFVSCDDSDKSLEVNANDFSSSDSCVKSSEPKPNNSTSCALTSSVSTSESEAEIESNAGHFRKNASSVSKLCFVCGSGTHLIKDCDFYEKQMANKTVGIGVVPVHYRNKVNHPNQFVPQAVLIRTGKVTIPPARPQPVITGKPKVFTPVPAGRQNKPFPVPTDRGYSPSENPFLDVDGEGIFDSGYSRSMTGNKERLDDFQVLQRGKVTFGGGEDTECLVLSKDFKLPDNSMVVLRVPRKHNLYTINLNNLCPRGNLACLVAHASVDKTVKWYRRMGHVNYKTMNRLVKSNLVRGLPPKLFKNDHTGVACCKRKQHKASYKAINAVSSIYEPLQLLHMELFGPASIRRIDHKYYCLVITNDNSRFCWVFFLEHKNETYHILKDFINLIENQLNKKVKAIRCDNGTEFKNALMIALCGSKGIKREYSNARTPQQNESIGKFDWKADEGYIVGYSTSNKAYRVYNVPNKRVEETMNLRFLEEKPNVQDLGHEWYFDLDYLIDTLGYKHVQANQSTRKQGATTNPAGTHDTDSDSDYDEQVIIVPSYLSHNIQGTQSKDTSGDEVDDSLLNSADEIFQKELARLKDQENKATSNAGSLVSSGNIPVPPGSLPVPIGSIPVPTGNTVVSTDNVPVHTSSSTDSFVTDEPTTRFPSPSDLGNYDPSPGIFSSPSYDDVFGAALNNVASTMEVSPVETTRINTIHPQSLIIEDPTSAVQTRSKALKDLSWVDAMQEEMQQFKFQNVWVLVDLPAGKYAIGTKWILKNKRDAKGIVVQNKAILIAQGHRQEESIDYDENNKEVYVTQPKGFVDPQHPKKVYKVVKALYGLHQAPRAWYETLSTFMLKHGYRRGTINKTLFLKKNNRDIILVQQRPDGIFINQDKYVQEILNKFDLGSVRTATTPYEATKPKSKNEYDSPINVNLYRSMIGSLMYLTASRPDIMFAVSACSRNQVTPTTSNLEAVKKIFKYLKGQPKLGLWYPKESPLVLEAYIDSDYARANKNRKFRTRGCQFLGRRLISWQCKKQTIVATSSTEAEYVVAANCCVPTLHSDNQPAQNLNPNSTSSMAALRNKDEHNKVGYLLKPTGSDDYHQIIDFLRASHIRYALTHNPIIFDSLVKQFRSTATLRSSELGPPAIQATIDKTPYTITEDLVRSRLHLADDGGITEIYSGIDNLGYVTEGKLTFFKNKLSPQWRFLVHTILHCLSTKSGSWDQFGSPIVVALICLSDRRRFNWSSYIFKGMVSNIGNAKKFFMYPRFLQAILGIETMIKRQYKVLMFSSKLFANMRINFKGHHMPLLPTMLLQAQAGEGAKVAAEAVPQHMPAPDQPQDHLSTPPRQQTSDHHALVLEHGQSSDLNTASFSRSHETAAGPFTSVEDEPLDSSFNMSPPGSTPAPSAGQPSGGAEDPITLIALSYVVSTLVQKVHSLKTELKDHKKLFKDVVGKLVKKFKALEVKLKTKKRKMVVSDSDHEDGNKHDADLDALRVLANAAVTVDSNIPSSGTSQIPVASPSVLTACPPGASNVPSGNFVISTGALTVPDGSPSVPTNVPSSVAPAGVSNKRKSLMVEEDIPVKARRFKQMEEDRLGEEATKRLHDEEQANLDRQRAELQRQRQEEVLDSAMYYTEADWLNIMAQVEANASLSKSLLAQERQNMPMTQAQQRAYMRQYVKNQSSAIYTTGWTMAYVKSFTDDQLKREFEKLRKSTEAPIPFVPEVPQSPTVSSPPSSGTRKKSLARKRIPKPKSTLPDINLDVDAQTFVKVVSNEDSDDEAPPVWSALVGWEVIPTPLGDINALYRIDQSTKHFTTLRQILHMVDRQDLVKLYGLVVKYYETHPVAGAGLLLWDVSYPLSVKLMEKMLRHKLEIDKDVVGNDMTTAEQLIQFIKNQLAAAQVSSEYSNSPMIHVLRVGLVINSPGYVVPTGRAVVPTGRHVVPAGNVIVVSTGRLSVIPTGRVLTPGRSQIVIPG</sequence>
<feature type="compositionally biased region" description="Polar residues" evidence="3">
    <location>
        <begin position="777"/>
        <end position="789"/>
    </location>
</feature>
<feature type="region of interest" description="Disordered" evidence="3">
    <location>
        <begin position="246"/>
        <end position="266"/>
    </location>
</feature>
<keyword evidence="1" id="KW-0862">Zinc</keyword>
<dbReference type="Gene3D" id="4.10.60.10">
    <property type="entry name" value="Zinc finger, CCHC-type"/>
    <property type="match status" value="1"/>
</dbReference>
<organism evidence="6">
    <name type="scientific">Tanacetum cinerariifolium</name>
    <name type="common">Dalmatian daisy</name>
    <name type="synonym">Chrysanthemum cinerariifolium</name>
    <dbReference type="NCBI Taxonomy" id="118510"/>
    <lineage>
        <taxon>Eukaryota</taxon>
        <taxon>Viridiplantae</taxon>
        <taxon>Streptophyta</taxon>
        <taxon>Embryophyta</taxon>
        <taxon>Tracheophyta</taxon>
        <taxon>Spermatophyta</taxon>
        <taxon>Magnoliopsida</taxon>
        <taxon>eudicotyledons</taxon>
        <taxon>Gunneridae</taxon>
        <taxon>Pentapetalae</taxon>
        <taxon>asterids</taxon>
        <taxon>campanulids</taxon>
        <taxon>Asterales</taxon>
        <taxon>Asteraceae</taxon>
        <taxon>Asteroideae</taxon>
        <taxon>Anthemideae</taxon>
        <taxon>Anthemidinae</taxon>
        <taxon>Tanacetum</taxon>
    </lineage>
</organism>
<keyword evidence="1" id="KW-0479">Metal-binding</keyword>
<feature type="region of interest" description="Disordered" evidence="3">
    <location>
        <begin position="1967"/>
        <end position="2004"/>
    </location>
</feature>
<protein>
    <submittedName>
        <fullName evidence="6">Putative ribonuclease H-like domain-containing protein</fullName>
    </submittedName>
</protein>
<feature type="compositionally biased region" description="Low complexity" evidence="3">
    <location>
        <begin position="1646"/>
        <end position="1663"/>
    </location>
</feature>
<gene>
    <name evidence="6" type="ORF">Tci_281160</name>
</gene>
<feature type="region of interest" description="Disordered" evidence="3">
    <location>
        <begin position="777"/>
        <end position="799"/>
    </location>
</feature>
<dbReference type="InterPro" id="IPR012337">
    <property type="entry name" value="RNaseH-like_sf"/>
</dbReference>
<dbReference type="InterPro" id="IPR001878">
    <property type="entry name" value="Znf_CCHC"/>
</dbReference>
<evidence type="ECO:0000313" key="6">
    <source>
        <dbReference type="EMBL" id="GEX09185.1"/>
    </source>
</evidence>
<dbReference type="SMART" id="SM00343">
    <property type="entry name" value="ZnF_C2HC"/>
    <property type="match status" value="2"/>
</dbReference>
<dbReference type="GO" id="GO:0015074">
    <property type="term" value="P:DNA integration"/>
    <property type="evidence" value="ECO:0007669"/>
    <property type="project" value="InterPro"/>
</dbReference>
<dbReference type="PROSITE" id="PS50158">
    <property type="entry name" value="ZF_CCHC"/>
    <property type="match status" value="1"/>
</dbReference>
<evidence type="ECO:0000256" key="2">
    <source>
        <dbReference type="SAM" id="Coils"/>
    </source>
</evidence>
<keyword evidence="2" id="KW-0175">Coiled coil</keyword>
<name>A0A699H285_TANCI</name>
<feature type="domain" description="Integrase catalytic" evidence="5">
    <location>
        <begin position="594"/>
        <end position="762"/>
    </location>
</feature>
<dbReference type="GO" id="GO:0003676">
    <property type="term" value="F:nucleic acid binding"/>
    <property type="evidence" value="ECO:0007669"/>
    <property type="project" value="InterPro"/>
</dbReference>
<dbReference type="Pfam" id="PF00098">
    <property type="entry name" value="zf-CCHC"/>
    <property type="match status" value="1"/>
</dbReference>
<dbReference type="InterPro" id="IPR036875">
    <property type="entry name" value="Znf_CCHC_sf"/>
</dbReference>
<feature type="compositionally biased region" description="Low complexity" evidence="3">
    <location>
        <begin position="253"/>
        <end position="266"/>
    </location>
</feature>
<dbReference type="GO" id="GO:0008270">
    <property type="term" value="F:zinc ion binding"/>
    <property type="evidence" value="ECO:0007669"/>
    <property type="project" value="UniProtKB-KW"/>
</dbReference>
<comment type="caution">
    <text evidence="6">The sequence shown here is derived from an EMBL/GenBank/DDBJ whole genome shotgun (WGS) entry which is preliminary data.</text>
</comment>
<dbReference type="PANTHER" id="PTHR11439">
    <property type="entry name" value="GAG-POL-RELATED RETROTRANSPOSON"/>
    <property type="match status" value="1"/>
</dbReference>
<evidence type="ECO:0000259" key="5">
    <source>
        <dbReference type="PROSITE" id="PS50994"/>
    </source>
</evidence>
<dbReference type="PROSITE" id="PS50994">
    <property type="entry name" value="INTEGRASE"/>
    <property type="match status" value="1"/>
</dbReference>
<feature type="compositionally biased region" description="Low complexity" evidence="3">
    <location>
        <begin position="1970"/>
        <end position="1985"/>
    </location>
</feature>
<feature type="coiled-coil region" evidence="2">
    <location>
        <begin position="1850"/>
        <end position="1877"/>
    </location>
</feature>
<evidence type="ECO:0000256" key="3">
    <source>
        <dbReference type="SAM" id="MobiDB-lite"/>
    </source>
</evidence>
<dbReference type="InterPro" id="IPR036397">
    <property type="entry name" value="RNaseH_sf"/>
</dbReference>
<feature type="compositionally biased region" description="Polar residues" evidence="3">
    <location>
        <begin position="1589"/>
        <end position="1598"/>
    </location>
</feature>
<dbReference type="CDD" id="cd09272">
    <property type="entry name" value="RNase_HI_RT_Ty1"/>
    <property type="match status" value="1"/>
</dbReference>
<dbReference type="Pfam" id="PF07727">
    <property type="entry name" value="RVT_2"/>
    <property type="match status" value="2"/>
</dbReference>
<feature type="region of interest" description="Disordered" evidence="3">
    <location>
        <begin position="1572"/>
        <end position="1601"/>
    </location>
</feature>
<feature type="domain" description="CCHC-type" evidence="4">
    <location>
        <begin position="41"/>
        <end position="56"/>
    </location>
</feature>